<evidence type="ECO:0000256" key="11">
    <source>
        <dbReference type="ARBA" id="ARBA00022741"/>
    </source>
</evidence>
<dbReference type="GO" id="GO:0004482">
    <property type="term" value="F:mRNA 5'-cap (guanine-N7-)-methyltransferase activity"/>
    <property type="evidence" value="ECO:0007669"/>
    <property type="project" value="InterPro"/>
</dbReference>
<reference evidence="29 30" key="1">
    <citation type="journal article" date="2015" name="Elife">
        <title>Unprecedented genomic diversity of RNA viruses in arthropods reveals the ancestry of negative-sense RNA viruses.</title>
        <authorList>
            <person name="Li C.X."/>
            <person name="Shi M."/>
            <person name="Tian J.H."/>
            <person name="Lin X.D."/>
            <person name="Kang Y.J."/>
            <person name="Chen L.J."/>
            <person name="Qin X.C."/>
            <person name="Xu J."/>
            <person name="Holmes E.C."/>
            <person name="Zhang Y.Z."/>
        </authorList>
    </citation>
    <scope>NUCLEOTIDE SEQUENCE [LARGE SCALE GENOMIC DNA]</scope>
    <source>
        <strain evidence="29 30">YCYC03</strain>
    </source>
</reference>
<evidence type="ECO:0000256" key="14">
    <source>
        <dbReference type="ARBA" id="ARBA00022844"/>
    </source>
</evidence>
<dbReference type="Pfam" id="PF00946">
    <property type="entry name" value="Mononeg_RNA_pol"/>
    <property type="match status" value="1"/>
</dbReference>
<evidence type="ECO:0000256" key="13">
    <source>
        <dbReference type="ARBA" id="ARBA00022840"/>
    </source>
</evidence>
<evidence type="ECO:0000256" key="20">
    <source>
        <dbReference type="ARBA" id="ARBA00024499"/>
    </source>
</evidence>
<evidence type="ECO:0000256" key="21">
    <source>
        <dbReference type="ARBA" id="ARBA00026099"/>
    </source>
</evidence>
<dbReference type="GeneID" id="29122494"/>
<evidence type="ECO:0000256" key="7">
    <source>
        <dbReference type="ARBA" id="ARBA00022664"/>
    </source>
</evidence>
<evidence type="ECO:0000256" key="24">
    <source>
        <dbReference type="ARBA" id="ARBA00047332"/>
    </source>
</evidence>
<dbReference type="EC" id="2.7.7.88" evidence="4"/>
<evidence type="ECO:0000256" key="26">
    <source>
        <dbReference type="ARBA" id="ARBA00048548"/>
    </source>
</evidence>
<keyword evidence="16" id="KW-0506">mRNA capping</keyword>
<dbReference type="InterPro" id="IPR014023">
    <property type="entry name" value="Mononeg_RNA_pol_cat"/>
</dbReference>
<dbReference type="InterPro" id="IPR025786">
    <property type="entry name" value="Mononega_L_MeTrfase"/>
</dbReference>
<evidence type="ECO:0000256" key="15">
    <source>
        <dbReference type="ARBA" id="ARBA00022953"/>
    </source>
</evidence>
<evidence type="ECO:0000256" key="16">
    <source>
        <dbReference type="ARBA" id="ARBA00023042"/>
    </source>
</evidence>
<keyword evidence="17" id="KW-1035">Host cytoplasm</keyword>
<dbReference type="PROSITE" id="PS50526">
    <property type="entry name" value="RDRP_SSRNA_NEG_NONSEG"/>
    <property type="match status" value="1"/>
</dbReference>
<dbReference type="PROSITE" id="PS51590">
    <property type="entry name" value="SAM_MT_MNV_L"/>
    <property type="match status" value="1"/>
</dbReference>
<evidence type="ECO:0000256" key="6">
    <source>
        <dbReference type="ARBA" id="ARBA00022603"/>
    </source>
</evidence>
<dbReference type="Proteomes" id="UP000203340">
    <property type="component" value="Genome"/>
</dbReference>
<keyword evidence="8" id="KW-0808">Transferase</keyword>
<protein>
    <recommendedName>
        <fullName evidence="23">Replicase</fullName>
        <ecNumber evidence="21">2.1.1.375</ecNumber>
        <ecNumber evidence="3">2.7.7.48</ecNumber>
        <ecNumber evidence="4">2.7.7.88</ecNumber>
    </recommendedName>
    <alternativeName>
        <fullName evidence="22">Transcriptase</fullName>
    </alternativeName>
</protein>
<keyword evidence="13" id="KW-0067">ATP-binding</keyword>
<dbReference type="GO" id="GO:0030430">
    <property type="term" value="C:host cell cytoplasm"/>
    <property type="evidence" value="ECO:0007669"/>
    <property type="project" value="UniProtKB-SubCell"/>
</dbReference>
<proteinExistence type="predicted"/>
<feature type="domain" description="Mononegavirus-type SAM-dependent 2'-O-MTase" evidence="28">
    <location>
        <begin position="1689"/>
        <end position="1876"/>
    </location>
</feature>
<evidence type="ECO:0000256" key="22">
    <source>
        <dbReference type="ARBA" id="ARBA00030436"/>
    </source>
</evidence>
<keyword evidence="5 29" id="KW-0696">RNA-directed RNA polymerase</keyword>
<dbReference type="Pfam" id="PF14318">
    <property type="entry name" value="Mononeg_mRNAcap"/>
    <property type="match status" value="1"/>
</dbReference>
<evidence type="ECO:0000313" key="30">
    <source>
        <dbReference type="Proteomes" id="UP000203340"/>
    </source>
</evidence>
<evidence type="ECO:0000256" key="2">
    <source>
        <dbReference type="ARBA" id="ARBA00004328"/>
    </source>
</evidence>
<dbReference type="EMBL" id="KM817650">
    <property type="protein sequence ID" value="AJG39179.1"/>
    <property type="molecule type" value="Viral_cRNA"/>
</dbReference>
<evidence type="ECO:0000256" key="23">
    <source>
        <dbReference type="ARBA" id="ARBA00031012"/>
    </source>
</evidence>
<dbReference type="EC" id="2.7.7.48" evidence="3"/>
<keyword evidence="12" id="KW-0378">Hydrolase</keyword>
<keyword evidence="7" id="KW-0507">mRNA processing</keyword>
<evidence type="ECO:0000313" key="29">
    <source>
        <dbReference type="EMBL" id="AJG39179.1"/>
    </source>
</evidence>
<evidence type="ECO:0000256" key="9">
    <source>
        <dbReference type="ARBA" id="ARBA00022691"/>
    </source>
</evidence>
<evidence type="ECO:0000256" key="4">
    <source>
        <dbReference type="ARBA" id="ARBA00012582"/>
    </source>
</evidence>
<dbReference type="RefSeq" id="YP_009300689.1">
    <property type="nucleotide sequence ID" value="NC_031225.1"/>
</dbReference>
<dbReference type="GO" id="GO:0005524">
    <property type="term" value="F:ATP binding"/>
    <property type="evidence" value="ECO:0007669"/>
    <property type="project" value="UniProtKB-KW"/>
</dbReference>
<comment type="catalytic activity">
    <reaction evidence="20">
        <text>a 5'-end (5'-triphosphoguanosine)-(2'-O-methyladenylyl)-adenylyl-cytidylyl-adenosine in mRNA + S-adenosyl-L-methionine = a 5'-end (N(7)-methyl 5'-triphosphoguanosine)-(2'-O-methyladenylyl)-adenylyl-cytidylyl-adenosine in mRNA + S-adenosyl-L-homocysteine</text>
        <dbReference type="Rhea" id="RHEA:65440"/>
        <dbReference type="Rhea" id="RHEA-COMP:16798"/>
        <dbReference type="Rhea" id="RHEA-COMP:16801"/>
        <dbReference type="ChEBI" id="CHEBI:57856"/>
        <dbReference type="ChEBI" id="CHEBI:59789"/>
        <dbReference type="ChEBI" id="CHEBI:156482"/>
        <dbReference type="ChEBI" id="CHEBI:156483"/>
    </reaction>
</comment>
<comment type="catalytic activity">
    <reaction evidence="24">
        <text>a 5'-end (5'-triphosphoguanosine)-adenylyl-adenylyl-cytidylyl-adenosine in mRNA + S-adenosyl-L-methionine = a 5'-end (5'-triphosphoguanosine)-(2'-O-methyladenylyl)-adenylyl-cytidylyl-adenosine in mRNA + S-adenosyl-L-homocysteine + H(+)</text>
        <dbReference type="Rhea" id="RHEA:65380"/>
        <dbReference type="Rhea" id="RHEA-COMP:16797"/>
        <dbReference type="Rhea" id="RHEA-COMP:16801"/>
        <dbReference type="ChEBI" id="CHEBI:15378"/>
        <dbReference type="ChEBI" id="CHEBI:57856"/>
        <dbReference type="ChEBI" id="CHEBI:59789"/>
        <dbReference type="ChEBI" id="CHEBI:156482"/>
        <dbReference type="ChEBI" id="CHEBI:156484"/>
    </reaction>
</comment>
<name>A0A0B5KF21_9RHAB</name>
<feature type="domain" description="RdRp catalytic" evidence="27">
    <location>
        <begin position="575"/>
        <end position="761"/>
    </location>
</feature>
<dbReference type="GO" id="GO:0044423">
    <property type="term" value="C:virion component"/>
    <property type="evidence" value="ECO:0007669"/>
    <property type="project" value="UniProtKB-KW"/>
</dbReference>
<keyword evidence="15" id="KW-0693">Viral RNA replication</keyword>
<gene>
    <name evidence="29" type="primary">L</name>
</gene>
<keyword evidence="14" id="KW-0946">Virion</keyword>
<comment type="catalytic activity">
    <reaction evidence="26">
        <text>GTP + H2O = GDP + phosphate + H(+)</text>
        <dbReference type="Rhea" id="RHEA:19669"/>
        <dbReference type="ChEBI" id="CHEBI:15377"/>
        <dbReference type="ChEBI" id="CHEBI:15378"/>
        <dbReference type="ChEBI" id="CHEBI:37565"/>
        <dbReference type="ChEBI" id="CHEBI:43474"/>
        <dbReference type="ChEBI" id="CHEBI:58189"/>
    </reaction>
</comment>
<keyword evidence="6" id="KW-0489">Methyltransferase</keyword>
<comment type="catalytic activity">
    <reaction evidence="19">
        <text>a 5'-end triphospho-adenylyl-adenylyl-cytidylyl-adenosine in mRNA + GDP + H(+) = a 5'-end (5'-triphosphoguanosine)-adenylyl-adenylyl-cytidylyl-adenosine in mRNA + diphosphate</text>
        <dbReference type="Rhea" id="RHEA:65436"/>
        <dbReference type="Rhea" id="RHEA-COMP:16797"/>
        <dbReference type="Rhea" id="RHEA-COMP:16799"/>
        <dbReference type="ChEBI" id="CHEBI:15378"/>
        <dbReference type="ChEBI" id="CHEBI:33019"/>
        <dbReference type="ChEBI" id="CHEBI:58189"/>
        <dbReference type="ChEBI" id="CHEBI:156484"/>
        <dbReference type="ChEBI" id="CHEBI:156503"/>
        <dbReference type="EC" id="2.7.7.88"/>
    </reaction>
</comment>
<dbReference type="KEGG" id="vg:29122494"/>
<dbReference type="EC" id="2.1.1.375" evidence="21"/>
<organism evidence="29 30">
    <name type="scientific">Wuhan Insect virus 4</name>
    <dbReference type="NCBI Taxonomy" id="1608109"/>
    <lineage>
        <taxon>Viruses</taxon>
        <taxon>Riboviria</taxon>
        <taxon>Orthornavirae</taxon>
        <taxon>Negarnaviricota</taxon>
        <taxon>Haploviricotina</taxon>
        <taxon>Monjiviricetes</taxon>
        <taxon>Mononegavirales</taxon>
        <taxon>Rhabdoviridae</taxon>
        <taxon>Betarhabdovirinae</taxon>
        <taxon>Alphacytorhabdovirus</taxon>
        <taxon>Alphacytorhabdovirus alphawuhaninsectum</taxon>
        <taxon>Cytorhabdovirus alphawuhaninsectum</taxon>
    </lineage>
</organism>
<keyword evidence="10" id="KW-0548">Nucleotidyltransferase</keyword>
<evidence type="ECO:0000256" key="10">
    <source>
        <dbReference type="ARBA" id="ARBA00022695"/>
    </source>
</evidence>
<evidence type="ECO:0000256" key="1">
    <source>
        <dbReference type="ARBA" id="ARBA00004192"/>
    </source>
</evidence>
<dbReference type="GO" id="GO:0003968">
    <property type="term" value="F:RNA-directed RNA polymerase activity"/>
    <property type="evidence" value="ECO:0007669"/>
    <property type="project" value="UniProtKB-KW"/>
</dbReference>
<comment type="catalytic activity">
    <reaction evidence="25">
        <text>a 5'-end (5'-triphosphoguanosine)-adenylyl-adenylyl-cytidylyl-adenosine in mRNA + 2 S-adenosyl-L-methionine = a 5'-end (N(7)-methyl 5'-triphosphoguanosine)-(2'-O-methyladenylyl)-adenylyl-cytidylyl-adenosine in mRNA + 2 S-adenosyl-L-homocysteine + H(+)</text>
        <dbReference type="Rhea" id="RHEA:65376"/>
        <dbReference type="Rhea" id="RHEA-COMP:16797"/>
        <dbReference type="Rhea" id="RHEA-COMP:16798"/>
        <dbReference type="ChEBI" id="CHEBI:15378"/>
        <dbReference type="ChEBI" id="CHEBI:57856"/>
        <dbReference type="ChEBI" id="CHEBI:59789"/>
        <dbReference type="ChEBI" id="CHEBI:156483"/>
        <dbReference type="ChEBI" id="CHEBI:156484"/>
        <dbReference type="EC" id="2.1.1.375"/>
    </reaction>
</comment>
<evidence type="ECO:0000256" key="18">
    <source>
        <dbReference type="ARBA" id="ARBA00023268"/>
    </source>
</evidence>
<keyword evidence="9" id="KW-0949">S-adenosyl-L-methionine</keyword>
<dbReference type="GO" id="GO:0016787">
    <property type="term" value="F:hydrolase activity"/>
    <property type="evidence" value="ECO:0007669"/>
    <property type="project" value="UniProtKB-KW"/>
</dbReference>
<evidence type="ECO:0000256" key="12">
    <source>
        <dbReference type="ARBA" id="ARBA00022801"/>
    </source>
</evidence>
<dbReference type="InterPro" id="IPR026890">
    <property type="entry name" value="Mononeg_mRNAcap"/>
</dbReference>
<evidence type="ECO:0000256" key="8">
    <source>
        <dbReference type="ARBA" id="ARBA00022679"/>
    </source>
</evidence>
<sequence>MFYLVKMDFHDINDESEFRQKYDGLPDFHLRNPLRSFPHHIIEIKNKSTDKRVKSSLEALRGVRKTLKGGRSHDLWTDAHSYLVDDTLGEIGISLQDTIERLSLDSYLSHYFAVDTMQDLIMSSSDRLESKYMINMNNFQIFVVIINALSSRRPIPEKYKEHQRSGVVHFSTISGNQVLLTPSFLGLIKYEYPTEIILYPSDWVRCSSDVHTERFLLNLTANIGNELNREHYPPWSVISKILTWGDQVLIRYGNPGFKLIKTYEALCIGYLLKSGDDKIVDNSAFWMNTIRDLVAEDDRWCLDLAELTDILHSLDSIHWFSQVYGLHRIWGHPEVNSDDGMTKVIKIGRKDITLSDKTPKEAGNHFKKMFMSEFLKRNRRYPNLYYSGSDKEVVSMIDTNNPNLVDLQKGYDNVFEEITLSKNFQIPETFNLSMIVADKSVSPTVSELKRNIKSRKSVMNSELRRGVLRWLNDDSVDPREFLIKVSEGKFPEDHKIIGLTPKERELNPTPRMFALMSHLMRVYVVITESMLSEHVLPMFPQITMIDSLLDLNKKIIGNSKKQLSNFKDGRRVGKKTICMSLDFEKWNGHMRKSSTYYVFEELGNLFGMGNLYNATYDIFEQSYIYLADGSYVPSIDHEGELEVSEPRSFKGHKGGMEGLRQKGWTLFTIVCLDMICKRHNCIYNSMGMGDNQILMLTYYTYKVNLDGSIKESGIQEIKEKHKRLFDDLIDVFGELGLPLKPLETWASECLFLYGKFPVWKGMPLSMDMKKLMRVFSFSNMDIMTIENMLNTVAGAAAAATQSSPCVLVSYLVGIFMLCFTARQILHYHPLMGKSVIVKTYQYDYAMRKGKNIDARMWKVAISGRLRSFGLNNQQVGISDLVLLMITVPRSLGGYVTYNLPSIMIRGFPDPLSRDLYSIMGMIRSSLNLRISAYLENWSRVIFMPEINYKMMMEDILSVNHLNPITPMSHIRQTVAQFLSSHRKVKNKEFVDLMAVSKDPNKELLSNMLCSGRKLHIRLLHDIYESTIIGYVDGIISKVTKTSTIANLAVRHAQKDINDAISNTEINYFHFFNWRSFHFGQPWETDCPTRYAKHVREFGWKRELKGVTVPFPLSYMDRTACYSNLGSTCKCNDGYVSVHLSDDVNYNEWNASIGKSLPYMGSMTKEKVLVQSGIKIYSSEPLIKRPLRLMRAINWFVPEESETAKVIEKCVQSVTNISTEQFKGVEEGTSGAEIHRYNDSSLSHGTLTSSNYLYSTRYHMSTDNLFKYSKGGENYDVHFQSMLCLISEFINIEVFQITSGFRSTRLPRVIHWKETCNRCTSVVDDSFSDIKFCGSWRYIPSKPQNRYLYVEEDRLSYNKEIRPFLSMMNRYMTEGEYNRMSDVTKYCWMIDSISDKIVSQISTTQDAGELDDQVDLHGGDIFNRVAYLKVDPHDLFEEVSNKLIYIAMGSILVKGDFILPNAEALKERCQTMISDCPVGNFIGLGLLYSWAETRQMMDLDANWEPDDDPPSLRGACEASRRVLYSYISNIPAALRPRKTFNLVDEMKDIGLCYKLIACQKLMSYEGYCSYCMIELMSAPVREYTEQILHAICKRGHHVLERYRLKVNLSYVSMDRLRKDCMAHVRSIKEVTKKMNRQINLKYDHLITLFRTTEHRPKFYRVSDNALRIASDARLRFDSESMLYSETDIMKVITKPTSALYKYSEIFNHLRLKEFKSDILLLGDGSGWTSSLLRENIHHNSTIYVSTLISSESVMPQTMPHLFDHTMNLSNIDKTSMVNKVNNILDDRWGEDWEPIASVCGILISDIELIGENRYQDRELMFRKLLSVTSWKIACIKDYVYNYRELSRRVDIIVRGSVSFELLTSVHRQRKLPEVWWVIKNSTLIDMGFDDNETCLNFVPEIMTSFWSNTMSGLCKRNAIEWPLTLEIDDHLLNKSMYDSMIQRARIYCTVPTVGCLIPHQNNFTRVLGKLQSGFRPAKVSFSRWERSVKLYKSNEIKLTEILIIIAASMISNVKTRVDFINNARFMMVKWSGKPNTNTWMPRLEMNTERNPGFEVNIDYIGVLNRFFNKQQLCFREVSFPIKFAYSKKRGTLCYPVAKNMVIRLPK</sequence>
<evidence type="ECO:0000256" key="19">
    <source>
        <dbReference type="ARBA" id="ARBA00024494"/>
    </source>
</evidence>
<evidence type="ECO:0000256" key="17">
    <source>
        <dbReference type="ARBA" id="ARBA00023200"/>
    </source>
</evidence>
<comment type="subcellular location">
    <subcellularLocation>
        <location evidence="1">Host cytoplasm</location>
    </subcellularLocation>
    <subcellularLocation>
        <location evidence="2">Virion</location>
    </subcellularLocation>
</comment>
<evidence type="ECO:0000259" key="28">
    <source>
        <dbReference type="PROSITE" id="PS51590"/>
    </source>
</evidence>
<evidence type="ECO:0000256" key="25">
    <source>
        <dbReference type="ARBA" id="ARBA00047370"/>
    </source>
</evidence>
<evidence type="ECO:0000256" key="5">
    <source>
        <dbReference type="ARBA" id="ARBA00022484"/>
    </source>
</evidence>
<evidence type="ECO:0000256" key="3">
    <source>
        <dbReference type="ARBA" id="ARBA00012494"/>
    </source>
</evidence>
<evidence type="ECO:0000259" key="27">
    <source>
        <dbReference type="PROSITE" id="PS50526"/>
    </source>
</evidence>
<keyword evidence="30" id="KW-1185">Reference proteome</keyword>
<keyword evidence="11" id="KW-0547">Nucleotide-binding</keyword>
<accession>A0A0B5KF21</accession>
<keyword evidence="18" id="KW-0511">Multifunctional enzyme</keyword>